<dbReference type="Gene3D" id="1.25.40.390">
    <property type="match status" value="1"/>
</dbReference>
<dbReference type="EMBL" id="QTTQ01000009">
    <property type="protein sequence ID" value="REE83013.1"/>
    <property type="molecule type" value="Genomic_DNA"/>
</dbReference>
<dbReference type="OrthoDB" id="5694214at2"/>
<name>A0A3D9RSS5_9FLAO</name>
<dbReference type="SUPFAM" id="SSF48452">
    <property type="entry name" value="TPR-like"/>
    <property type="match status" value="1"/>
</dbReference>
<dbReference type="AlphaFoldDB" id="A0A3D9RSS5"/>
<dbReference type="PROSITE" id="PS51257">
    <property type="entry name" value="PROKAR_LIPOPROTEIN"/>
    <property type="match status" value="1"/>
</dbReference>
<dbReference type="GO" id="GO:0009279">
    <property type="term" value="C:cell outer membrane"/>
    <property type="evidence" value="ECO:0007669"/>
    <property type="project" value="UniProtKB-SubCell"/>
</dbReference>
<evidence type="ECO:0000313" key="9">
    <source>
        <dbReference type="Proteomes" id="UP000256429"/>
    </source>
</evidence>
<dbReference type="InterPro" id="IPR012944">
    <property type="entry name" value="SusD_RagB_dom"/>
</dbReference>
<sequence>MKNIKYILLLIIGMSLFSCSDFLNEDPYYVVTTDNAINSLAKARAAVGSSYATLEGDAWGGGLYVAQASKSGFVNWRLADFEMSYSQLDNAPGVANYWKAFYTTLNRANFAIYGIPRLDDSLVQDEVERDALLAEARCLRAWAHINILWNFGHWWADDNDEFGLLYHDEMSDLSNIVKGRLNVGDSYKYIYEDLDFAIENLKSYSSPKYISVEFAKALKAKILLYRGAYNNVNDVPALTEALGLVNEVLSSSAAGLGMSPILKDVYDQSWNSTENLFANYLGDYSAGKRGPASGEYYRKIVIENGDNSTAGLNYGVDLFKADPRWNVVTGNTWGNSGKVLSWSKVARVTSFASGGTYEDYASYYFRYPELYIMKAELLARTGASVSDAIAPINTMRSKRTSPVLSALNPTTSEELMDAIFYEYFFETFLENGSEFFASLRFHKNGSQWIETIKGEGLLENKLCWPIPDEEMITNELMKQNPDLN</sequence>
<comment type="similarity">
    <text evidence="2">Belongs to the SusD family.</text>
</comment>
<feature type="domain" description="RagB/SusD" evidence="7">
    <location>
        <begin position="353"/>
        <end position="481"/>
    </location>
</feature>
<dbReference type="InterPro" id="IPR011990">
    <property type="entry name" value="TPR-like_helical_dom_sf"/>
</dbReference>
<evidence type="ECO:0000313" key="8">
    <source>
        <dbReference type="EMBL" id="REE83013.1"/>
    </source>
</evidence>
<accession>A0A3D9RSS5</accession>
<feature type="chain" id="PRO_5017538047" evidence="6">
    <location>
        <begin position="21"/>
        <end position="484"/>
    </location>
</feature>
<keyword evidence="5" id="KW-0998">Cell outer membrane</keyword>
<evidence type="ECO:0000256" key="3">
    <source>
        <dbReference type="ARBA" id="ARBA00022729"/>
    </source>
</evidence>
<reference evidence="8 9" key="1">
    <citation type="submission" date="2018-08" db="EMBL/GenBank/DDBJ databases">
        <title>Genomic Encyclopedia of Type Strains, Phase III (KMG-III): the genomes of soil and plant-associated and newly described type strains.</title>
        <authorList>
            <person name="Whitman W."/>
        </authorList>
    </citation>
    <scope>NUCLEOTIDE SEQUENCE [LARGE SCALE GENOMIC DNA]</scope>
    <source>
        <strain evidence="8 9">325-5</strain>
    </source>
</reference>
<comment type="subcellular location">
    <subcellularLocation>
        <location evidence="1">Cell outer membrane</location>
    </subcellularLocation>
</comment>
<evidence type="ECO:0000256" key="2">
    <source>
        <dbReference type="ARBA" id="ARBA00006275"/>
    </source>
</evidence>
<organism evidence="8 9">
    <name type="scientific">Lutibacter oceani</name>
    <dbReference type="NCBI Taxonomy" id="1853311"/>
    <lineage>
        <taxon>Bacteria</taxon>
        <taxon>Pseudomonadati</taxon>
        <taxon>Bacteroidota</taxon>
        <taxon>Flavobacteriia</taxon>
        <taxon>Flavobacteriales</taxon>
        <taxon>Flavobacteriaceae</taxon>
        <taxon>Lutibacter</taxon>
    </lineage>
</organism>
<dbReference type="Proteomes" id="UP000256429">
    <property type="component" value="Unassembled WGS sequence"/>
</dbReference>
<keyword evidence="3 6" id="KW-0732">Signal</keyword>
<dbReference type="RefSeq" id="WP_115877704.1">
    <property type="nucleotide sequence ID" value="NZ_QTTQ01000009.1"/>
</dbReference>
<dbReference type="Pfam" id="PF07980">
    <property type="entry name" value="SusD_RagB"/>
    <property type="match status" value="1"/>
</dbReference>
<comment type="caution">
    <text evidence="8">The sequence shown here is derived from an EMBL/GenBank/DDBJ whole genome shotgun (WGS) entry which is preliminary data.</text>
</comment>
<gene>
    <name evidence="8" type="ORF">BX611_0292</name>
</gene>
<evidence type="ECO:0000259" key="7">
    <source>
        <dbReference type="Pfam" id="PF07980"/>
    </source>
</evidence>
<evidence type="ECO:0000256" key="6">
    <source>
        <dbReference type="SAM" id="SignalP"/>
    </source>
</evidence>
<feature type="signal peptide" evidence="6">
    <location>
        <begin position="1"/>
        <end position="20"/>
    </location>
</feature>
<evidence type="ECO:0000256" key="5">
    <source>
        <dbReference type="ARBA" id="ARBA00023237"/>
    </source>
</evidence>
<keyword evidence="9" id="KW-1185">Reference proteome</keyword>
<evidence type="ECO:0000256" key="1">
    <source>
        <dbReference type="ARBA" id="ARBA00004442"/>
    </source>
</evidence>
<keyword evidence="4" id="KW-0472">Membrane</keyword>
<protein>
    <submittedName>
        <fullName evidence="8">SusD-like starch-binding protein associating with outer membrane</fullName>
    </submittedName>
</protein>
<evidence type="ECO:0000256" key="4">
    <source>
        <dbReference type="ARBA" id="ARBA00023136"/>
    </source>
</evidence>
<proteinExistence type="inferred from homology"/>